<dbReference type="EC" id="3.6.1.27" evidence="1"/>
<feature type="transmembrane region" description="Helical" evidence="4">
    <location>
        <begin position="115"/>
        <end position="137"/>
    </location>
</feature>
<reference evidence="7" key="1">
    <citation type="submission" date="2016-10" db="EMBL/GenBank/DDBJ databases">
        <authorList>
            <person name="Varghese N."/>
            <person name="Submissions S."/>
        </authorList>
    </citation>
    <scope>NUCLEOTIDE SEQUENCE [LARGE SCALE GENOMIC DNA]</scope>
    <source>
        <strain evidence="7">DSM 17875</strain>
    </source>
</reference>
<dbReference type="STRING" id="364197.SAMN05216296_0250"/>
<feature type="transmembrane region" description="Helical" evidence="4">
    <location>
        <begin position="226"/>
        <end position="247"/>
    </location>
</feature>
<dbReference type="Pfam" id="PF01569">
    <property type="entry name" value="PAP2"/>
    <property type="match status" value="1"/>
</dbReference>
<dbReference type="Gene3D" id="1.20.144.10">
    <property type="entry name" value="Phosphatidic acid phosphatase type 2/haloperoxidase"/>
    <property type="match status" value="2"/>
</dbReference>
<feature type="transmembrane region" description="Helical" evidence="4">
    <location>
        <begin position="91"/>
        <end position="108"/>
    </location>
</feature>
<feature type="transmembrane region" description="Helical" evidence="4">
    <location>
        <begin position="172"/>
        <end position="189"/>
    </location>
</feature>
<keyword evidence="4" id="KW-0812">Transmembrane</keyword>
<keyword evidence="4" id="KW-1133">Transmembrane helix</keyword>
<feature type="transmembrane region" description="Helical" evidence="4">
    <location>
        <begin position="143"/>
        <end position="160"/>
    </location>
</feature>
<dbReference type="InterPro" id="IPR000326">
    <property type="entry name" value="PAP2/HPO"/>
</dbReference>
<dbReference type="PANTHER" id="PTHR14969">
    <property type="entry name" value="SPHINGOSINE-1-PHOSPHATE PHOSPHOHYDROLASE"/>
    <property type="match status" value="1"/>
</dbReference>
<dbReference type="OrthoDB" id="9780918at2"/>
<evidence type="ECO:0000256" key="4">
    <source>
        <dbReference type="SAM" id="Phobius"/>
    </source>
</evidence>
<protein>
    <recommendedName>
        <fullName evidence="1">undecaprenyl-diphosphate phosphatase</fullName>
        <ecNumber evidence="1">3.6.1.27</ecNumber>
    </recommendedName>
    <alternativeName>
        <fullName evidence="2">Undecaprenyl pyrophosphate phosphatase</fullName>
    </alternativeName>
</protein>
<comment type="catalytic activity">
    <reaction evidence="3">
        <text>di-trans,octa-cis-undecaprenyl diphosphate + H2O = di-trans,octa-cis-undecaprenyl phosphate + phosphate + H(+)</text>
        <dbReference type="Rhea" id="RHEA:28094"/>
        <dbReference type="ChEBI" id="CHEBI:15377"/>
        <dbReference type="ChEBI" id="CHEBI:15378"/>
        <dbReference type="ChEBI" id="CHEBI:43474"/>
        <dbReference type="ChEBI" id="CHEBI:58405"/>
        <dbReference type="ChEBI" id="CHEBI:60392"/>
        <dbReference type="EC" id="3.6.1.27"/>
    </reaction>
</comment>
<evidence type="ECO:0000256" key="3">
    <source>
        <dbReference type="ARBA" id="ARBA00047594"/>
    </source>
</evidence>
<evidence type="ECO:0000313" key="6">
    <source>
        <dbReference type="EMBL" id="SDT88574.1"/>
    </source>
</evidence>
<dbReference type="GO" id="GO:0050380">
    <property type="term" value="F:undecaprenyl-diphosphatase activity"/>
    <property type="evidence" value="ECO:0007669"/>
    <property type="project" value="UniProtKB-EC"/>
</dbReference>
<dbReference type="AlphaFoldDB" id="A0A1H2E0E2"/>
<dbReference type="SUPFAM" id="SSF48317">
    <property type="entry name" value="Acid phosphatase/Vanadium-dependent haloperoxidase"/>
    <property type="match status" value="1"/>
</dbReference>
<feature type="transmembrane region" description="Helical" evidence="4">
    <location>
        <begin position="195"/>
        <end position="214"/>
    </location>
</feature>
<feature type="transmembrane region" description="Helical" evidence="4">
    <location>
        <begin position="259"/>
        <end position="282"/>
    </location>
</feature>
<evidence type="ECO:0000256" key="1">
    <source>
        <dbReference type="ARBA" id="ARBA00012374"/>
    </source>
</evidence>
<organism evidence="6 7">
    <name type="scientific">Pseudomonas pohangensis</name>
    <dbReference type="NCBI Taxonomy" id="364197"/>
    <lineage>
        <taxon>Bacteria</taxon>
        <taxon>Pseudomonadati</taxon>
        <taxon>Pseudomonadota</taxon>
        <taxon>Gammaproteobacteria</taxon>
        <taxon>Pseudomonadales</taxon>
        <taxon>Pseudomonadaceae</taxon>
        <taxon>Pseudomonas</taxon>
    </lineage>
</organism>
<accession>A0A1H2E0E2</accession>
<dbReference type="InterPro" id="IPR036938">
    <property type="entry name" value="PAP2/HPO_sf"/>
</dbReference>
<evidence type="ECO:0000313" key="7">
    <source>
        <dbReference type="Proteomes" id="UP000243232"/>
    </source>
</evidence>
<dbReference type="Proteomes" id="UP000243232">
    <property type="component" value="Chromosome I"/>
</dbReference>
<keyword evidence="4" id="KW-0472">Membrane</keyword>
<dbReference type="SMART" id="SM00014">
    <property type="entry name" value="acidPPc"/>
    <property type="match status" value="1"/>
</dbReference>
<feature type="transmembrane region" description="Helical" evidence="4">
    <location>
        <begin position="50"/>
        <end position="68"/>
    </location>
</feature>
<name>A0A1H2E0E2_9PSED</name>
<feature type="domain" description="Phosphatidic acid phosphatase type 2/haloperoxidase" evidence="5">
    <location>
        <begin position="52"/>
        <end position="158"/>
    </location>
</feature>
<evidence type="ECO:0000259" key="5">
    <source>
        <dbReference type="SMART" id="SM00014"/>
    </source>
</evidence>
<feature type="transmembrane region" description="Helical" evidence="4">
    <location>
        <begin position="22"/>
        <end position="43"/>
    </location>
</feature>
<keyword evidence="7" id="KW-1185">Reference proteome</keyword>
<dbReference type="GO" id="GO:0042392">
    <property type="term" value="F:sphingosine-1-phosphate phosphatase activity"/>
    <property type="evidence" value="ECO:0007669"/>
    <property type="project" value="TreeGrafter"/>
</dbReference>
<evidence type="ECO:0000256" key="2">
    <source>
        <dbReference type="ARBA" id="ARBA00032707"/>
    </source>
</evidence>
<dbReference type="RefSeq" id="WP_157718764.1">
    <property type="nucleotide sequence ID" value="NZ_LT629785.1"/>
</dbReference>
<dbReference type="PANTHER" id="PTHR14969:SF13">
    <property type="entry name" value="AT30094P"/>
    <property type="match status" value="1"/>
</dbReference>
<gene>
    <name evidence="6" type="ORF">SAMN05216296_0250</name>
</gene>
<proteinExistence type="predicted"/>
<dbReference type="EMBL" id="LT629785">
    <property type="protein sequence ID" value="SDT88574.1"/>
    <property type="molecule type" value="Genomic_DNA"/>
</dbReference>
<sequence>MSQLLHDLSWVLPLRNELLTPIMQGFTWLGYDRFILLFLPLGYWAWNKPLFLRLFILVAVTALLNAFLKDLWQDPRPDIGLRMDHEVGESFGAPSGHAQIAVVLWLWLACESRRLWSWLGCSLIVLGIIFSRLYLGAHDLEDVLLGAALGGVTLLLFALVRHRAWWREANLAWHLLLVVGVAVAAQLGWPGTAPHYVPLLAGMLVGVLSGYRLEVRTLDFQVPARVWRRALVALLGCAAFLLFQALLKRLETALGLEPLLWQSLRGVLMGWFIALLMPWLLVRGRLLLAGRAPA</sequence>